<dbReference type="EC" id="2.7.11.1" evidence="2"/>
<keyword evidence="8" id="KW-0464">Manganese</keyword>
<dbReference type="PROSITE" id="PS50816">
    <property type="entry name" value="NAF"/>
    <property type="match status" value="1"/>
</dbReference>
<dbReference type="InterPro" id="IPR000719">
    <property type="entry name" value="Prot_kinase_dom"/>
</dbReference>
<accession>A0A9Q0KX78</accession>
<keyword evidence="5 12" id="KW-0547">Nucleotide-binding</keyword>
<evidence type="ECO:0000256" key="3">
    <source>
        <dbReference type="ARBA" id="ARBA00022527"/>
    </source>
</evidence>
<name>A0A9Q0KX78_9MAGN</name>
<evidence type="ECO:0000256" key="7">
    <source>
        <dbReference type="ARBA" id="ARBA00022840"/>
    </source>
</evidence>
<evidence type="ECO:0000256" key="5">
    <source>
        <dbReference type="ARBA" id="ARBA00022741"/>
    </source>
</evidence>
<evidence type="ECO:0000259" key="15">
    <source>
        <dbReference type="PROSITE" id="PS50816"/>
    </source>
</evidence>
<comment type="caution">
    <text evidence="16">The sequence shown here is derived from an EMBL/GenBank/DDBJ whole genome shotgun (WGS) entry which is preliminary data.</text>
</comment>
<dbReference type="InterPro" id="IPR011009">
    <property type="entry name" value="Kinase-like_dom_sf"/>
</dbReference>
<dbReference type="GO" id="GO:0004674">
    <property type="term" value="F:protein serine/threonine kinase activity"/>
    <property type="evidence" value="ECO:0007669"/>
    <property type="project" value="UniProtKB-KW"/>
</dbReference>
<evidence type="ECO:0000259" key="14">
    <source>
        <dbReference type="PROSITE" id="PS50011"/>
    </source>
</evidence>
<dbReference type="EMBL" id="JAMYWD010000002">
    <property type="protein sequence ID" value="KAJ4978548.1"/>
    <property type="molecule type" value="Genomic_DNA"/>
</dbReference>
<evidence type="ECO:0000256" key="2">
    <source>
        <dbReference type="ARBA" id="ARBA00012513"/>
    </source>
</evidence>
<evidence type="ECO:0000256" key="6">
    <source>
        <dbReference type="ARBA" id="ARBA00022777"/>
    </source>
</evidence>
<keyword evidence="17" id="KW-1185">Reference proteome</keyword>
<dbReference type="PROSITE" id="PS00108">
    <property type="entry name" value="PROTEIN_KINASE_ST"/>
    <property type="match status" value="1"/>
</dbReference>
<evidence type="ECO:0000256" key="9">
    <source>
        <dbReference type="ARBA" id="ARBA00047899"/>
    </source>
</evidence>
<feature type="domain" description="Protein kinase" evidence="14">
    <location>
        <begin position="27"/>
        <end position="284"/>
    </location>
</feature>
<keyword evidence="7 12" id="KW-0067">ATP-binding</keyword>
<dbReference type="InterPro" id="IPR004041">
    <property type="entry name" value="NAF_dom"/>
</dbReference>
<dbReference type="InterPro" id="IPR018451">
    <property type="entry name" value="NAF/FISL_domain"/>
</dbReference>
<evidence type="ECO:0000256" key="13">
    <source>
        <dbReference type="RuleBase" id="RU000304"/>
    </source>
</evidence>
<protein>
    <recommendedName>
        <fullName evidence="2">non-specific serine/threonine protein kinase</fullName>
        <ecNumber evidence="2">2.7.11.1</ecNumber>
    </recommendedName>
</protein>
<feature type="domain" description="NAF" evidence="15">
    <location>
        <begin position="315"/>
        <end position="339"/>
    </location>
</feature>
<dbReference type="FunFam" id="3.30.310.80:FF:000005">
    <property type="entry name" value="Non-specific serine/threonine protein kinase"/>
    <property type="match status" value="1"/>
</dbReference>
<dbReference type="PANTHER" id="PTHR43895">
    <property type="entry name" value="CALCIUM/CALMODULIN-DEPENDENT PROTEIN KINASE KINASE-RELATED"/>
    <property type="match status" value="1"/>
</dbReference>
<evidence type="ECO:0000256" key="4">
    <source>
        <dbReference type="ARBA" id="ARBA00022679"/>
    </source>
</evidence>
<dbReference type="InterPro" id="IPR017441">
    <property type="entry name" value="Protein_kinase_ATP_BS"/>
</dbReference>
<dbReference type="OrthoDB" id="193931at2759"/>
<comment type="function">
    <text evidence="11">CIPK serine-threonine protein kinases interact with CBL proteins. Binding of a CBL protein to the regulatory NAF domain of CIPK protein lead to the activation of the kinase in a calcium-dependent manner.</text>
</comment>
<dbReference type="SMART" id="SM00220">
    <property type="entry name" value="S_TKc"/>
    <property type="match status" value="1"/>
</dbReference>
<dbReference type="AlphaFoldDB" id="A0A9Q0KX78"/>
<dbReference type="Gene3D" id="3.30.310.80">
    <property type="entry name" value="Kinase associated domain 1, KA1"/>
    <property type="match status" value="1"/>
</dbReference>
<dbReference type="FunFam" id="3.30.200.20:FF:000042">
    <property type="entry name" value="Aurora kinase A"/>
    <property type="match status" value="1"/>
</dbReference>
<dbReference type="Gene3D" id="1.10.510.10">
    <property type="entry name" value="Transferase(Phosphotransferase) domain 1"/>
    <property type="match status" value="1"/>
</dbReference>
<dbReference type="Gene3D" id="3.30.200.20">
    <property type="entry name" value="Phosphorylase Kinase, domain 1"/>
    <property type="match status" value="1"/>
</dbReference>
<dbReference type="PROSITE" id="PS00107">
    <property type="entry name" value="PROTEIN_KINASE_ATP"/>
    <property type="match status" value="1"/>
</dbReference>
<gene>
    <name evidence="16" type="ORF">NE237_009328</name>
</gene>
<feature type="binding site" evidence="12">
    <location>
        <position position="56"/>
    </location>
    <ligand>
        <name>ATP</name>
        <dbReference type="ChEBI" id="CHEBI:30616"/>
    </ligand>
</feature>
<evidence type="ECO:0000313" key="16">
    <source>
        <dbReference type="EMBL" id="KAJ4978548.1"/>
    </source>
</evidence>
<comment type="catalytic activity">
    <reaction evidence="9">
        <text>L-threonyl-[protein] + ATP = O-phospho-L-threonyl-[protein] + ADP + H(+)</text>
        <dbReference type="Rhea" id="RHEA:46608"/>
        <dbReference type="Rhea" id="RHEA-COMP:11060"/>
        <dbReference type="Rhea" id="RHEA-COMP:11605"/>
        <dbReference type="ChEBI" id="CHEBI:15378"/>
        <dbReference type="ChEBI" id="CHEBI:30013"/>
        <dbReference type="ChEBI" id="CHEBI:30616"/>
        <dbReference type="ChEBI" id="CHEBI:61977"/>
        <dbReference type="ChEBI" id="CHEBI:456216"/>
        <dbReference type="EC" id="2.7.11.1"/>
    </reaction>
</comment>
<reference evidence="16" key="1">
    <citation type="journal article" date="2023" name="Plant J.">
        <title>The genome of the king protea, Protea cynaroides.</title>
        <authorList>
            <person name="Chang J."/>
            <person name="Duong T.A."/>
            <person name="Schoeman C."/>
            <person name="Ma X."/>
            <person name="Roodt D."/>
            <person name="Barker N."/>
            <person name="Li Z."/>
            <person name="Van de Peer Y."/>
            <person name="Mizrachi E."/>
        </authorList>
    </citation>
    <scope>NUCLEOTIDE SEQUENCE</scope>
    <source>
        <tissue evidence="16">Young leaves</tissue>
    </source>
</reference>
<comment type="catalytic activity">
    <reaction evidence="10">
        <text>L-seryl-[protein] + ATP = O-phospho-L-seryl-[protein] + ADP + H(+)</text>
        <dbReference type="Rhea" id="RHEA:17989"/>
        <dbReference type="Rhea" id="RHEA-COMP:9863"/>
        <dbReference type="Rhea" id="RHEA-COMP:11604"/>
        <dbReference type="ChEBI" id="CHEBI:15378"/>
        <dbReference type="ChEBI" id="CHEBI:29999"/>
        <dbReference type="ChEBI" id="CHEBI:30616"/>
        <dbReference type="ChEBI" id="CHEBI:83421"/>
        <dbReference type="ChEBI" id="CHEBI:456216"/>
        <dbReference type="EC" id="2.7.11.1"/>
    </reaction>
</comment>
<keyword evidence="4" id="KW-0808">Transferase</keyword>
<dbReference type="SUPFAM" id="SSF56112">
    <property type="entry name" value="Protein kinase-like (PK-like)"/>
    <property type="match status" value="1"/>
</dbReference>
<comment type="similarity">
    <text evidence="1">Belongs to the protein kinase superfamily. CAMK Ser/Thr protein kinase family. SNF1 subfamily.</text>
</comment>
<evidence type="ECO:0000313" key="17">
    <source>
        <dbReference type="Proteomes" id="UP001141806"/>
    </source>
</evidence>
<keyword evidence="3 13" id="KW-0723">Serine/threonine-protein kinase</keyword>
<evidence type="ECO:0000256" key="10">
    <source>
        <dbReference type="ARBA" id="ARBA00048679"/>
    </source>
</evidence>
<dbReference type="PANTHER" id="PTHR43895:SF151">
    <property type="entry name" value="CBL-INTERACTING SERINE_THREONINE-PROTEIN KINASE 11"/>
    <property type="match status" value="1"/>
</dbReference>
<organism evidence="16 17">
    <name type="scientific">Protea cynaroides</name>
    <dbReference type="NCBI Taxonomy" id="273540"/>
    <lineage>
        <taxon>Eukaryota</taxon>
        <taxon>Viridiplantae</taxon>
        <taxon>Streptophyta</taxon>
        <taxon>Embryophyta</taxon>
        <taxon>Tracheophyta</taxon>
        <taxon>Spermatophyta</taxon>
        <taxon>Magnoliopsida</taxon>
        <taxon>Proteales</taxon>
        <taxon>Proteaceae</taxon>
        <taxon>Protea</taxon>
    </lineage>
</organism>
<sequence length="452" mass="51379">MAEIEQVTGVEEPIGELSPQSVLSGKYELGRLLGRGAFAKVYYARNIQTGQSVAIKTISKQKIFKAGLVPHIKQEMYIMRRLCHPRHPHIVKLYEVLATKTKIYFVMEFVEGGDLFSIVSKGHMKENQSRRCFQQLIFAVGYCHSRGVYHRDLKPENILIDENGDVKVSDFGLSALTDQIRNDGLLYTLCGSPSYLAPEILAKKGYDGAKVDIWSCGIILYVLNAGYLPFHDPNLETKFHKICRGQFRCPNRFSPELRILLSRLLDTKPETRITIDEILHDRWFKKGGFKKPRVPYEDGDENDFFDLNDADKEQKRVELLNAFDIISFSSGMDLSGLFKESGKQIDWERFVSVEKPGRIIEKLEEVGKRMGMSVKKKKECWLIAMVGRNHNLKVRIEVYRLTETLVVVEVKKKGGDAGSSEGVWSTKIRPELCALVYKPETTVPPGDPISTP</sequence>
<dbReference type="FunFam" id="1.10.510.10:FF:000956">
    <property type="entry name" value="CAMK family protein kinase"/>
    <property type="match status" value="1"/>
</dbReference>
<dbReference type="Pfam" id="PF00069">
    <property type="entry name" value="Pkinase"/>
    <property type="match status" value="1"/>
</dbReference>
<evidence type="ECO:0000256" key="12">
    <source>
        <dbReference type="PROSITE-ProRule" id="PRU10141"/>
    </source>
</evidence>
<dbReference type="GO" id="GO:0007165">
    <property type="term" value="P:signal transduction"/>
    <property type="evidence" value="ECO:0007669"/>
    <property type="project" value="InterPro"/>
</dbReference>
<dbReference type="Pfam" id="PF03822">
    <property type="entry name" value="NAF"/>
    <property type="match status" value="1"/>
</dbReference>
<dbReference type="InterPro" id="IPR008271">
    <property type="entry name" value="Ser/Thr_kinase_AS"/>
</dbReference>
<dbReference type="Proteomes" id="UP001141806">
    <property type="component" value="Unassembled WGS sequence"/>
</dbReference>
<keyword evidence="6" id="KW-0418">Kinase</keyword>
<dbReference type="GO" id="GO:0005524">
    <property type="term" value="F:ATP binding"/>
    <property type="evidence" value="ECO:0007669"/>
    <property type="project" value="UniProtKB-UniRule"/>
</dbReference>
<evidence type="ECO:0000256" key="11">
    <source>
        <dbReference type="ARBA" id="ARBA00058225"/>
    </source>
</evidence>
<proteinExistence type="inferred from homology"/>
<dbReference type="CDD" id="cd12195">
    <property type="entry name" value="CIPK_C"/>
    <property type="match status" value="1"/>
</dbReference>
<evidence type="ECO:0000256" key="1">
    <source>
        <dbReference type="ARBA" id="ARBA00006234"/>
    </source>
</evidence>
<dbReference type="PROSITE" id="PS50011">
    <property type="entry name" value="PROTEIN_KINASE_DOM"/>
    <property type="match status" value="1"/>
</dbReference>
<evidence type="ECO:0000256" key="8">
    <source>
        <dbReference type="ARBA" id="ARBA00023211"/>
    </source>
</evidence>